<feature type="chain" id="PRO_5017345548" evidence="3">
    <location>
        <begin position="22"/>
        <end position="452"/>
    </location>
</feature>
<evidence type="ECO:0000313" key="5">
    <source>
        <dbReference type="Proteomes" id="UP000248961"/>
    </source>
</evidence>
<dbReference type="SUPFAM" id="SSF52058">
    <property type="entry name" value="L domain-like"/>
    <property type="match status" value="1"/>
</dbReference>
<protein>
    <submittedName>
        <fullName evidence="4">Uncharacterized protein</fullName>
    </submittedName>
</protein>
<keyword evidence="2" id="KW-0812">Transmembrane</keyword>
<feature type="signal peptide" evidence="3">
    <location>
        <begin position="1"/>
        <end position="21"/>
    </location>
</feature>
<feature type="compositionally biased region" description="Low complexity" evidence="1">
    <location>
        <begin position="427"/>
        <end position="439"/>
    </location>
</feature>
<proteinExistence type="predicted"/>
<name>A0A395HIP2_ASPHC</name>
<dbReference type="Proteomes" id="UP000248961">
    <property type="component" value="Unassembled WGS sequence"/>
</dbReference>
<dbReference type="RefSeq" id="XP_025546945.1">
    <property type="nucleotide sequence ID" value="XM_025695922.1"/>
</dbReference>
<keyword evidence="2" id="KW-1133">Transmembrane helix</keyword>
<organism evidence="4 5">
    <name type="scientific">Aspergillus homomorphus (strain CBS 101889)</name>
    <dbReference type="NCBI Taxonomy" id="1450537"/>
    <lineage>
        <taxon>Eukaryota</taxon>
        <taxon>Fungi</taxon>
        <taxon>Dikarya</taxon>
        <taxon>Ascomycota</taxon>
        <taxon>Pezizomycotina</taxon>
        <taxon>Eurotiomycetes</taxon>
        <taxon>Eurotiomycetidae</taxon>
        <taxon>Eurotiales</taxon>
        <taxon>Aspergillaceae</taxon>
        <taxon>Aspergillus</taxon>
        <taxon>Aspergillus subgen. Circumdati</taxon>
    </lineage>
</organism>
<gene>
    <name evidence="4" type="ORF">BO97DRAFT_408705</name>
</gene>
<feature type="transmembrane region" description="Helical" evidence="2">
    <location>
        <begin position="353"/>
        <end position="375"/>
    </location>
</feature>
<feature type="compositionally biased region" description="Pro residues" evidence="1">
    <location>
        <begin position="443"/>
        <end position="452"/>
    </location>
</feature>
<keyword evidence="3" id="KW-0732">Signal</keyword>
<evidence type="ECO:0000256" key="2">
    <source>
        <dbReference type="SAM" id="Phobius"/>
    </source>
</evidence>
<keyword evidence="2" id="KW-0472">Membrane</keyword>
<dbReference type="VEuPathDB" id="FungiDB:BO97DRAFT_408705"/>
<dbReference type="EMBL" id="KZ824324">
    <property type="protein sequence ID" value="RAL07791.1"/>
    <property type="molecule type" value="Genomic_DNA"/>
</dbReference>
<evidence type="ECO:0000256" key="3">
    <source>
        <dbReference type="SAM" id="SignalP"/>
    </source>
</evidence>
<dbReference type="GeneID" id="37200211"/>
<feature type="region of interest" description="Disordered" evidence="1">
    <location>
        <begin position="383"/>
        <end position="452"/>
    </location>
</feature>
<evidence type="ECO:0000313" key="4">
    <source>
        <dbReference type="EMBL" id="RAL07791.1"/>
    </source>
</evidence>
<dbReference type="OrthoDB" id="536881at2759"/>
<dbReference type="AlphaFoldDB" id="A0A395HIP2"/>
<accession>A0A395HIP2</accession>
<reference evidence="4 5" key="1">
    <citation type="submission" date="2018-02" db="EMBL/GenBank/DDBJ databases">
        <title>The genomes of Aspergillus section Nigri reveals drivers in fungal speciation.</title>
        <authorList>
            <consortium name="DOE Joint Genome Institute"/>
            <person name="Vesth T.C."/>
            <person name="Nybo J."/>
            <person name="Theobald S."/>
            <person name="Brandl J."/>
            <person name="Frisvad J.C."/>
            <person name="Nielsen K.F."/>
            <person name="Lyhne E.K."/>
            <person name="Kogle M.E."/>
            <person name="Kuo A."/>
            <person name="Riley R."/>
            <person name="Clum A."/>
            <person name="Nolan M."/>
            <person name="Lipzen A."/>
            <person name="Salamov A."/>
            <person name="Henrissat B."/>
            <person name="Wiebenga A."/>
            <person name="De vries R.P."/>
            <person name="Grigoriev I.V."/>
            <person name="Mortensen U.H."/>
            <person name="Andersen M.R."/>
            <person name="Baker S.E."/>
        </authorList>
    </citation>
    <scope>NUCLEOTIDE SEQUENCE [LARGE SCALE GENOMIC DNA]</scope>
    <source>
        <strain evidence="4 5">CBS 101889</strain>
    </source>
</reference>
<dbReference type="STRING" id="1450537.A0A395HIP2"/>
<keyword evidence="5" id="KW-1185">Reference proteome</keyword>
<evidence type="ECO:0000256" key="1">
    <source>
        <dbReference type="SAM" id="MobiDB-lite"/>
    </source>
</evidence>
<sequence length="452" mass="47294">MNLLPTLVVVVAVGLVNLISAQDCNAQEDEYGQGIVIYSQDQLDALTRNCTRLYGDLVVGSNYTGSFIMHNLTNLTSSISVLNSTTGLTSLEAPDLVTIYGAEFTYPSSLQSISLPRLETAVFITIEGRSPITVSIPNLRNVSYLDLSGSSINANLSSLEQITTGSSICGEAGCDKRSSSQMHIDLPALRGAASLSVGGNISSLSLPVLASAGNISQAQTTGYGDYSAGLAVHSSQLLNFSVPALNFLNGTLSLRGAFDSISAPSLKNATGDIALEAWYPLAVNLSSLQVADDITLIGAISSTDFSSLKQVNKFSVDSTRHLNCDKVLPSNASFVHAHCNSAPQKKSALARNIGIGVGVGLGASMLLAVAGICIYRRRQKRTKKRKDKQAVGAGAGEESTHELQPVGREGEEGQGQSRDGSERAGEQAPTTAATQPSAAGVPAEPPPPYSRY</sequence>